<gene>
    <name evidence="2" type="ORF">F3Y22_tig00110570pilonHSYRG00126</name>
</gene>
<dbReference type="AlphaFoldDB" id="A0A6A3A5Y3"/>
<evidence type="ECO:0000256" key="1">
    <source>
        <dbReference type="SAM" id="MobiDB-lite"/>
    </source>
</evidence>
<dbReference type="EMBL" id="VEPZ02001034">
    <property type="protein sequence ID" value="KAE8699740.1"/>
    <property type="molecule type" value="Genomic_DNA"/>
</dbReference>
<evidence type="ECO:0000313" key="3">
    <source>
        <dbReference type="Proteomes" id="UP000436088"/>
    </source>
</evidence>
<accession>A0A6A3A5Y3</accession>
<dbReference type="PANTHER" id="PTHR36787">
    <property type="entry name" value="TRANSMEMBRANE PROTEIN"/>
    <property type="match status" value="1"/>
</dbReference>
<feature type="compositionally biased region" description="Basic and acidic residues" evidence="1">
    <location>
        <begin position="29"/>
        <end position="38"/>
    </location>
</feature>
<protein>
    <submittedName>
        <fullName evidence="2">Uncharacterized protein</fullName>
    </submittedName>
</protein>
<organism evidence="2 3">
    <name type="scientific">Hibiscus syriacus</name>
    <name type="common">Rose of Sharon</name>
    <dbReference type="NCBI Taxonomy" id="106335"/>
    <lineage>
        <taxon>Eukaryota</taxon>
        <taxon>Viridiplantae</taxon>
        <taxon>Streptophyta</taxon>
        <taxon>Embryophyta</taxon>
        <taxon>Tracheophyta</taxon>
        <taxon>Spermatophyta</taxon>
        <taxon>Magnoliopsida</taxon>
        <taxon>eudicotyledons</taxon>
        <taxon>Gunneridae</taxon>
        <taxon>Pentapetalae</taxon>
        <taxon>rosids</taxon>
        <taxon>malvids</taxon>
        <taxon>Malvales</taxon>
        <taxon>Malvaceae</taxon>
        <taxon>Malvoideae</taxon>
        <taxon>Hibiscus</taxon>
    </lineage>
</organism>
<comment type="caution">
    <text evidence="2">The sequence shown here is derived from an EMBL/GenBank/DDBJ whole genome shotgun (WGS) entry which is preliminary data.</text>
</comment>
<evidence type="ECO:0000313" key="2">
    <source>
        <dbReference type="EMBL" id="KAE8699740.1"/>
    </source>
</evidence>
<proteinExistence type="predicted"/>
<name>A0A6A3A5Y3_HIBSY</name>
<feature type="region of interest" description="Disordered" evidence="1">
    <location>
        <begin position="29"/>
        <end position="55"/>
    </location>
</feature>
<sequence length="123" mass="13739">MTNQQLMYRGNQMMDETDQAIGRLRTLAETEKEQRPTDDCNQAVENENEADSGLGNAGNQWWGIIKEIQMIVFGFITSLLTSFNNIGHCTMLGSPTASATSISVLFMNQHALCRYFVVEIASK</sequence>
<keyword evidence="3" id="KW-1185">Reference proteome</keyword>
<dbReference type="Proteomes" id="UP000436088">
    <property type="component" value="Unassembled WGS sequence"/>
</dbReference>
<reference evidence="2" key="1">
    <citation type="submission" date="2019-09" db="EMBL/GenBank/DDBJ databases">
        <title>Draft genome information of white flower Hibiscus syriacus.</title>
        <authorList>
            <person name="Kim Y.-M."/>
        </authorList>
    </citation>
    <scope>NUCLEOTIDE SEQUENCE [LARGE SCALE GENOMIC DNA]</scope>
    <source>
        <strain evidence="2">YM2019G1</strain>
    </source>
</reference>